<sequence length="41" mass="4677">MGANWTRPDRLRCQWRAVVDRWPTLKADQTISANHSLALAA</sequence>
<name>A0A286REH2_9BACT</name>
<protein>
    <submittedName>
        <fullName evidence="1">Uncharacterized protein</fullName>
    </submittedName>
</protein>
<organism evidence="1 2">
    <name type="scientific">Thermogutta terrifontis</name>
    <dbReference type="NCBI Taxonomy" id="1331910"/>
    <lineage>
        <taxon>Bacteria</taxon>
        <taxon>Pseudomonadati</taxon>
        <taxon>Planctomycetota</taxon>
        <taxon>Planctomycetia</taxon>
        <taxon>Pirellulales</taxon>
        <taxon>Thermoguttaceae</taxon>
        <taxon>Thermogutta</taxon>
    </lineage>
</organism>
<dbReference type="EMBL" id="CP018477">
    <property type="protein sequence ID" value="ASV74347.1"/>
    <property type="molecule type" value="Genomic_DNA"/>
</dbReference>
<evidence type="ECO:0000313" key="2">
    <source>
        <dbReference type="Proteomes" id="UP000215086"/>
    </source>
</evidence>
<keyword evidence="2" id="KW-1185">Reference proteome</keyword>
<dbReference type="KEGG" id="ttf:THTE_1745"/>
<accession>A0A286REH2</accession>
<gene>
    <name evidence="1" type="ORF">THTE_1745</name>
</gene>
<reference evidence="1 2" key="1">
    <citation type="journal article" name="Front. Microbiol.">
        <title>Sugar Metabolism of the First Thermophilic Planctomycete Thermogutta terrifontis: Comparative Genomic and Transcriptomic Approaches.</title>
        <authorList>
            <person name="Elcheninov A.G."/>
            <person name="Menzel P."/>
            <person name="Gudbergsdottir S.R."/>
            <person name="Slesarev A.I."/>
            <person name="Kadnikov V.V."/>
            <person name="Krogh A."/>
            <person name="Bonch-Osmolovskaya E.A."/>
            <person name="Peng X."/>
            <person name="Kublanov I.V."/>
        </authorList>
    </citation>
    <scope>NUCLEOTIDE SEQUENCE [LARGE SCALE GENOMIC DNA]</scope>
    <source>
        <strain evidence="1 2">R1</strain>
    </source>
</reference>
<dbReference type="AlphaFoldDB" id="A0A286REH2"/>
<evidence type="ECO:0000313" key="1">
    <source>
        <dbReference type="EMBL" id="ASV74347.1"/>
    </source>
</evidence>
<proteinExistence type="predicted"/>
<dbReference type="Proteomes" id="UP000215086">
    <property type="component" value="Chromosome"/>
</dbReference>